<dbReference type="InterPro" id="IPR000073">
    <property type="entry name" value="AB_hydrolase_1"/>
</dbReference>
<evidence type="ECO:0000259" key="2">
    <source>
        <dbReference type="Pfam" id="PF00561"/>
    </source>
</evidence>
<dbReference type="EMBL" id="JBIUZV010000003">
    <property type="protein sequence ID" value="MFJ3045812.1"/>
    <property type="molecule type" value="Genomic_DNA"/>
</dbReference>
<keyword evidence="1 3" id="KW-0378">Hydrolase</keyword>
<evidence type="ECO:0000256" key="1">
    <source>
        <dbReference type="ARBA" id="ARBA00022801"/>
    </source>
</evidence>
<dbReference type="PANTHER" id="PTHR43798">
    <property type="entry name" value="MONOACYLGLYCEROL LIPASE"/>
    <property type="match status" value="1"/>
</dbReference>
<dbReference type="Pfam" id="PF00561">
    <property type="entry name" value="Abhydrolase_1"/>
    <property type="match status" value="1"/>
</dbReference>
<accession>A0ABW8EYY1</accession>
<dbReference type="PRINTS" id="PR00111">
    <property type="entry name" value="ABHYDROLASE"/>
</dbReference>
<dbReference type="GO" id="GO:0016787">
    <property type="term" value="F:hydrolase activity"/>
    <property type="evidence" value="ECO:0007669"/>
    <property type="project" value="UniProtKB-KW"/>
</dbReference>
<dbReference type="InterPro" id="IPR029058">
    <property type="entry name" value="AB_hydrolase_fold"/>
</dbReference>
<dbReference type="RefSeq" id="WP_402699580.1">
    <property type="nucleotide sequence ID" value="NZ_JBIUZV010000003.1"/>
</dbReference>
<reference evidence="3 4" key="1">
    <citation type="submission" date="2024-10" db="EMBL/GenBank/DDBJ databases">
        <title>The Natural Products Discovery Center: Release of the First 8490 Sequenced Strains for Exploring Actinobacteria Biosynthetic Diversity.</title>
        <authorList>
            <person name="Kalkreuter E."/>
            <person name="Kautsar S.A."/>
            <person name="Yang D."/>
            <person name="Bader C.D."/>
            <person name="Teijaro C.N."/>
            <person name="Fluegel L."/>
            <person name="Davis C.M."/>
            <person name="Simpson J.R."/>
            <person name="Lauterbach L."/>
            <person name="Steele A.D."/>
            <person name="Gui C."/>
            <person name="Meng S."/>
            <person name="Li G."/>
            <person name="Viehrig K."/>
            <person name="Ye F."/>
            <person name="Su P."/>
            <person name="Kiefer A.F."/>
            <person name="Nichols A."/>
            <person name="Cepeda A.J."/>
            <person name="Yan W."/>
            <person name="Fan B."/>
            <person name="Jiang Y."/>
            <person name="Adhikari A."/>
            <person name="Zheng C.-J."/>
            <person name="Schuster L."/>
            <person name="Cowan T.M."/>
            <person name="Smanski M.J."/>
            <person name="Chevrette M.G."/>
            <person name="De Carvalho L.P.S."/>
            <person name="Shen B."/>
        </authorList>
    </citation>
    <scope>NUCLEOTIDE SEQUENCE [LARGE SCALE GENOMIC DNA]</scope>
    <source>
        <strain evidence="3 4">NPDC087045</strain>
    </source>
</reference>
<dbReference type="SUPFAM" id="SSF53474">
    <property type="entry name" value="alpha/beta-Hydrolases"/>
    <property type="match status" value="1"/>
</dbReference>
<protein>
    <submittedName>
        <fullName evidence="3">Alpha/beta fold hydrolase</fullName>
    </submittedName>
</protein>
<dbReference type="Gene3D" id="3.40.50.1820">
    <property type="entry name" value="alpha/beta hydrolase"/>
    <property type="match status" value="1"/>
</dbReference>
<organism evidence="3 4">
    <name type="scientific">Herbaspirillum chlorophenolicum</name>
    <dbReference type="NCBI Taxonomy" id="211589"/>
    <lineage>
        <taxon>Bacteria</taxon>
        <taxon>Pseudomonadati</taxon>
        <taxon>Pseudomonadota</taxon>
        <taxon>Betaproteobacteria</taxon>
        <taxon>Burkholderiales</taxon>
        <taxon>Oxalobacteraceae</taxon>
        <taxon>Herbaspirillum</taxon>
    </lineage>
</organism>
<gene>
    <name evidence="3" type="ORF">ACIPEN_08285</name>
</gene>
<dbReference type="PANTHER" id="PTHR43798:SF31">
    <property type="entry name" value="AB HYDROLASE SUPERFAMILY PROTEIN YCLE"/>
    <property type="match status" value="1"/>
</dbReference>
<sequence>MPFALSDGRKIHYQVEGEGAPLLLHHGFTSSLEAWRFFGFTAALRERYRVIMFDALGHGQSGKPHDTNAYSQPQRCRDAVAVLDALGIERAHFFGYSLGGWVGYGLVRHAPERLSSLILGAAHPYEDLSWNTFHGIDGRDPEAFIAAFETLLDERISPQVKMLIRANDLVALAAAAQQPRPSQEDLLARMDMPCLLFCGDADARHTAVQRTAARLARGEFATLPGVTHFGGLMQSDLVLPPVMDFLARQSG</sequence>
<evidence type="ECO:0000313" key="3">
    <source>
        <dbReference type="EMBL" id="MFJ3045812.1"/>
    </source>
</evidence>
<evidence type="ECO:0000313" key="4">
    <source>
        <dbReference type="Proteomes" id="UP001617427"/>
    </source>
</evidence>
<keyword evidence="4" id="KW-1185">Reference proteome</keyword>
<feature type="domain" description="AB hydrolase-1" evidence="2">
    <location>
        <begin position="21"/>
        <end position="127"/>
    </location>
</feature>
<name>A0ABW8EYY1_9BURK</name>
<comment type="caution">
    <text evidence="3">The sequence shown here is derived from an EMBL/GenBank/DDBJ whole genome shotgun (WGS) entry which is preliminary data.</text>
</comment>
<proteinExistence type="predicted"/>
<dbReference type="InterPro" id="IPR050266">
    <property type="entry name" value="AB_hydrolase_sf"/>
</dbReference>
<dbReference type="Proteomes" id="UP001617427">
    <property type="component" value="Unassembled WGS sequence"/>
</dbReference>